<reference evidence="1" key="1">
    <citation type="submission" date="2020-12" db="EMBL/GenBank/DDBJ databases">
        <title>WGS assembly of Carya illinoinensis cv. Pawnee.</title>
        <authorList>
            <person name="Platts A."/>
            <person name="Shu S."/>
            <person name="Wright S."/>
            <person name="Barry K."/>
            <person name="Edger P."/>
            <person name="Pires J.C."/>
            <person name="Schmutz J."/>
        </authorList>
    </citation>
    <scope>NUCLEOTIDE SEQUENCE</scope>
    <source>
        <tissue evidence="1">Leaf</tissue>
    </source>
</reference>
<protein>
    <submittedName>
        <fullName evidence="1">Uncharacterized protein</fullName>
    </submittedName>
</protein>
<organism evidence="1 2">
    <name type="scientific">Carya illinoinensis</name>
    <name type="common">Pecan</name>
    <dbReference type="NCBI Taxonomy" id="32201"/>
    <lineage>
        <taxon>Eukaryota</taxon>
        <taxon>Viridiplantae</taxon>
        <taxon>Streptophyta</taxon>
        <taxon>Embryophyta</taxon>
        <taxon>Tracheophyta</taxon>
        <taxon>Spermatophyta</taxon>
        <taxon>Magnoliopsida</taxon>
        <taxon>eudicotyledons</taxon>
        <taxon>Gunneridae</taxon>
        <taxon>Pentapetalae</taxon>
        <taxon>rosids</taxon>
        <taxon>fabids</taxon>
        <taxon>Fagales</taxon>
        <taxon>Juglandaceae</taxon>
        <taxon>Carya</taxon>
    </lineage>
</organism>
<evidence type="ECO:0000313" key="2">
    <source>
        <dbReference type="Proteomes" id="UP000811609"/>
    </source>
</evidence>
<comment type="caution">
    <text evidence="1">The sequence shown here is derived from an EMBL/GenBank/DDBJ whole genome shotgun (WGS) entry which is preliminary data.</text>
</comment>
<sequence length="42" mass="4995">MRRGGECWKLRSRAERSSSYKVKRLAEVVRMRKKGILKTQKS</sequence>
<proteinExistence type="predicted"/>
<accession>A0A8T1N776</accession>
<dbReference type="AlphaFoldDB" id="A0A8T1N776"/>
<name>A0A8T1N776_CARIL</name>
<gene>
    <name evidence="1" type="ORF">CIPAW_16G058300</name>
</gene>
<evidence type="ECO:0000313" key="1">
    <source>
        <dbReference type="EMBL" id="KAG6624897.1"/>
    </source>
</evidence>
<dbReference type="EMBL" id="CM031824">
    <property type="protein sequence ID" value="KAG6624897.1"/>
    <property type="molecule type" value="Genomic_DNA"/>
</dbReference>
<dbReference type="Proteomes" id="UP000811609">
    <property type="component" value="Chromosome 16"/>
</dbReference>
<keyword evidence="2" id="KW-1185">Reference proteome</keyword>